<dbReference type="FunFam" id="3.30.1370.10:FF:000001">
    <property type="entry name" value="Polyribonucleotide nucleotidyltransferase"/>
    <property type="match status" value="1"/>
</dbReference>
<dbReference type="HAMAP" id="MF_01595">
    <property type="entry name" value="PNPase"/>
    <property type="match status" value="1"/>
</dbReference>
<evidence type="ECO:0000313" key="9">
    <source>
        <dbReference type="Proteomes" id="UP000177907"/>
    </source>
</evidence>
<comment type="caution">
    <text evidence="8">The sequence shown here is derived from an EMBL/GenBank/DDBJ whole genome shotgun (WGS) entry which is preliminary data.</text>
</comment>
<dbReference type="Pfam" id="PF03725">
    <property type="entry name" value="RNase_PH_C"/>
    <property type="match status" value="1"/>
</dbReference>
<dbReference type="CDD" id="cd11364">
    <property type="entry name" value="RNase_PH_PNPase_2"/>
    <property type="match status" value="1"/>
</dbReference>
<evidence type="ECO:0000313" key="8">
    <source>
        <dbReference type="EMBL" id="OGH87989.1"/>
    </source>
</evidence>
<dbReference type="EMBL" id="MFQZ01000008">
    <property type="protein sequence ID" value="OGH87989.1"/>
    <property type="molecule type" value="Genomic_DNA"/>
</dbReference>
<dbReference type="InterPro" id="IPR012340">
    <property type="entry name" value="NA-bd_OB-fold"/>
</dbReference>
<dbReference type="SUPFAM" id="SSF50249">
    <property type="entry name" value="Nucleic acid-binding proteins"/>
    <property type="match status" value="1"/>
</dbReference>
<dbReference type="PROSITE" id="PS50126">
    <property type="entry name" value="S1"/>
    <property type="match status" value="1"/>
</dbReference>
<evidence type="ECO:0000256" key="2">
    <source>
        <dbReference type="ARBA" id="ARBA00022679"/>
    </source>
</evidence>
<keyword evidence="4 5" id="KW-0694">RNA-binding</keyword>
<dbReference type="Gene3D" id="3.30.230.70">
    <property type="entry name" value="GHMP Kinase, N-terminal domain"/>
    <property type="match status" value="2"/>
</dbReference>
<dbReference type="SMART" id="SM00316">
    <property type="entry name" value="S1"/>
    <property type="match status" value="1"/>
</dbReference>
<comment type="function">
    <text evidence="5">Involved in mRNA degradation. Catalyzes the phosphorolysis of single-stranded polyribonucleotides processively in the 3'- to 5'-direction.</text>
</comment>
<dbReference type="GO" id="GO:0004654">
    <property type="term" value="F:polyribonucleotide nucleotidyltransferase activity"/>
    <property type="evidence" value="ECO:0007669"/>
    <property type="project" value="UniProtKB-UniRule"/>
</dbReference>
<comment type="cofactor">
    <cofactor evidence="5">
        <name>Mg(2+)</name>
        <dbReference type="ChEBI" id="CHEBI:18420"/>
    </cofactor>
</comment>
<dbReference type="GO" id="GO:0006402">
    <property type="term" value="P:mRNA catabolic process"/>
    <property type="evidence" value="ECO:0007669"/>
    <property type="project" value="UniProtKB-UniRule"/>
</dbReference>
<dbReference type="PROSITE" id="PS50084">
    <property type="entry name" value="KH_TYPE_1"/>
    <property type="match status" value="1"/>
</dbReference>
<dbReference type="FunFam" id="3.30.230.70:FF:000001">
    <property type="entry name" value="Polyribonucleotide nucleotidyltransferase"/>
    <property type="match status" value="1"/>
</dbReference>
<dbReference type="InterPro" id="IPR012162">
    <property type="entry name" value="PNPase"/>
</dbReference>
<organism evidence="8 9">
    <name type="scientific">Candidatus Magasanikbacteria bacterium RIFOXYC2_FULL_42_28</name>
    <dbReference type="NCBI Taxonomy" id="1798704"/>
    <lineage>
        <taxon>Bacteria</taxon>
        <taxon>Candidatus Magasanikiibacteriota</taxon>
    </lineage>
</organism>
<dbReference type="STRING" id="1798704.A3J93_02345"/>
<keyword evidence="2 5" id="KW-0808">Transferase</keyword>
<dbReference type="InterPro" id="IPR001247">
    <property type="entry name" value="ExoRNase_PH_dom1"/>
</dbReference>
<comment type="catalytic activity">
    <reaction evidence="5">
        <text>RNA(n+1) + phosphate = RNA(n) + a ribonucleoside 5'-diphosphate</text>
        <dbReference type="Rhea" id="RHEA:22096"/>
        <dbReference type="Rhea" id="RHEA-COMP:14527"/>
        <dbReference type="Rhea" id="RHEA-COMP:17342"/>
        <dbReference type="ChEBI" id="CHEBI:43474"/>
        <dbReference type="ChEBI" id="CHEBI:57930"/>
        <dbReference type="ChEBI" id="CHEBI:140395"/>
        <dbReference type="EC" id="2.7.7.8"/>
    </reaction>
</comment>
<dbReference type="InterPro" id="IPR036612">
    <property type="entry name" value="KH_dom_type_1_sf"/>
</dbReference>
<evidence type="ECO:0000256" key="5">
    <source>
        <dbReference type="HAMAP-Rule" id="MF_01595"/>
    </source>
</evidence>
<dbReference type="SUPFAM" id="SSF55666">
    <property type="entry name" value="Ribonuclease PH domain 2-like"/>
    <property type="match status" value="2"/>
</dbReference>
<dbReference type="Pfam" id="PF00013">
    <property type="entry name" value="KH_1"/>
    <property type="match status" value="1"/>
</dbReference>
<dbReference type="InterPro" id="IPR003029">
    <property type="entry name" value="S1_domain"/>
</dbReference>
<dbReference type="SUPFAM" id="SSF54211">
    <property type="entry name" value="Ribosomal protein S5 domain 2-like"/>
    <property type="match status" value="2"/>
</dbReference>
<evidence type="ECO:0000256" key="6">
    <source>
        <dbReference type="SAM" id="MobiDB-lite"/>
    </source>
</evidence>
<dbReference type="InterPro" id="IPR004088">
    <property type="entry name" value="KH_dom_type_1"/>
</dbReference>
<dbReference type="InterPro" id="IPR027408">
    <property type="entry name" value="PNPase/RNase_PH_dom_sf"/>
</dbReference>
<sequence>MDIKNWSTEWAGRTLTVETGRLALQTNASCTVRYGDTVILATAVMSPNLRPGLDFFPLMVNFEEKFYAAGKIKGSRFIKREGRPTEDAILSGRLVDRAIRPLFDERLRNDVQVILTALSYDSENDPQVPAMIAASVALSISNLPWDGPISVSRVGRIDGKLILNPSVEQRTKSDFDLVVAGSEGKVVMVEAGVNDVADNEILEAIKFGSENFATVVNFIKKIQAEVGEKKLDLSKNVSEAEQKLRDIETEVIAFVKGHANDWVFDAPKPDRRARVEMISRFSTAVAEMLKTKEADADTSKVILGRVKIYVEKVITARILDKGQRLDDRKLDQIRPLNIGVGLLPRTHGSGLFQRGDTQVLSVVTLGAPGDVQTIDTMSEDSTKRYMHHYNDTPATYGEAGPLRGAGNRSIGHGALAERALEPVLPDQKTFPYAMRVVSEVLGSNGSSSMASTCGSTLSLMDAGVPIKKMVGGIAMGLASDEKGRYKILTDLQDVEDGPGGMDFKITGTRDGITAIQMDTKTTGLSWEIVQETFTKSKAARLEILTAMEKIISTPRADLSKYAPRIEIMMIDPEKIRDVIGPGGKMINKIIAETGVDIDIEQDGSVFITSHEPEGMLKAKKWIHDLTHDPMPGEQFEGTVVRIEDFGAFVEIVPGKDGMVHVSDIAWSRTNSPRDVMKIGDKVKVVVKEVDNLGRINLSMKALIPKPEGFVEPPPFERRPPRSGGFGGGGHGGGGRKF</sequence>
<comment type="subcellular location">
    <subcellularLocation>
        <location evidence="5">Cytoplasm</location>
    </subcellularLocation>
</comment>
<dbReference type="Pfam" id="PF00575">
    <property type="entry name" value="S1"/>
    <property type="match status" value="1"/>
</dbReference>
<feature type="compositionally biased region" description="Gly residues" evidence="6">
    <location>
        <begin position="723"/>
        <end position="737"/>
    </location>
</feature>
<feature type="binding site" evidence="5">
    <location>
        <position position="496"/>
    </location>
    <ligand>
        <name>Mg(2+)</name>
        <dbReference type="ChEBI" id="CHEBI:18420"/>
    </ligand>
</feature>
<dbReference type="GO" id="GO:0000287">
    <property type="term" value="F:magnesium ion binding"/>
    <property type="evidence" value="ECO:0007669"/>
    <property type="project" value="UniProtKB-UniRule"/>
</dbReference>
<dbReference type="GO" id="GO:0003723">
    <property type="term" value="F:RNA binding"/>
    <property type="evidence" value="ECO:0007669"/>
    <property type="project" value="UniProtKB-UniRule"/>
</dbReference>
<dbReference type="SUPFAM" id="SSF46915">
    <property type="entry name" value="Polynucleotide phosphorylase/guanosine pentaphosphate synthase (PNPase/GPSI), domain 3"/>
    <property type="match status" value="1"/>
</dbReference>
<dbReference type="AlphaFoldDB" id="A0A1F6NVP2"/>
<dbReference type="Gene3D" id="2.40.50.140">
    <property type="entry name" value="Nucleic acid-binding proteins"/>
    <property type="match status" value="1"/>
</dbReference>
<keyword evidence="5" id="KW-0479">Metal-binding</keyword>
<reference evidence="8 9" key="1">
    <citation type="journal article" date="2016" name="Nat. Commun.">
        <title>Thousands of microbial genomes shed light on interconnected biogeochemical processes in an aquifer system.</title>
        <authorList>
            <person name="Anantharaman K."/>
            <person name="Brown C.T."/>
            <person name="Hug L.A."/>
            <person name="Sharon I."/>
            <person name="Castelle C.J."/>
            <person name="Probst A.J."/>
            <person name="Thomas B.C."/>
            <person name="Singh A."/>
            <person name="Wilkins M.J."/>
            <person name="Karaoz U."/>
            <person name="Brodie E.L."/>
            <person name="Williams K.H."/>
            <person name="Hubbard S.S."/>
            <person name="Banfield J.F."/>
        </authorList>
    </citation>
    <scope>NUCLEOTIDE SEQUENCE [LARGE SCALE GENOMIC DNA]</scope>
</reference>
<keyword evidence="5" id="KW-0963">Cytoplasm</keyword>
<dbReference type="EC" id="2.7.7.8" evidence="5"/>
<dbReference type="CDD" id="cd11363">
    <property type="entry name" value="RNase_PH_PNPase_1"/>
    <property type="match status" value="1"/>
</dbReference>
<dbReference type="PIRSF" id="PIRSF005499">
    <property type="entry name" value="PNPase"/>
    <property type="match status" value="1"/>
</dbReference>
<dbReference type="CDD" id="cd02393">
    <property type="entry name" value="KH-I_PNPase"/>
    <property type="match status" value="1"/>
</dbReference>
<dbReference type="InterPro" id="IPR004087">
    <property type="entry name" value="KH_dom"/>
</dbReference>
<gene>
    <name evidence="5" type="primary">pnp</name>
    <name evidence="8" type="ORF">A3J93_02345</name>
</gene>
<dbReference type="NCBIfam" id="NF008805">
    <property type="entry name" value="PRK11824.1"/>
    <property type="match status" value="1"/>
</dbReference>
<evidence type="ECO:0000259" key="7">
    <source>
        <dbReference type="PROSITE" id="PS50126"/>
    </source>
</evidence>
<evidence type="ECO:0000256" key="1">
    <source>
        <dbReference type="ARBA" id="ARBA00007404"/>
    </source>
</evidence>
<dbReference type="InterPro" id="IPR036345">
    <property type="entry name" value="ExoRNase_PH_dom2_sf"/>
</dbReference>
<feature type="region of interest" description="Disordered" evidence="6">
    <location>
        <begin position="708"/>
        <end position="737"/>
    </location>
</feature>
<evidence type="ECO:0000256" key="3">
    <source>
        <dbReference type="ARBA" id="ARBA00022695"/>
    </source>
</evidence>
<dbReference type="GO" id="GO:0005829">
    <property type="term" value="C:cytosol"/>
    <property type="evidence" value="ECO:0007669"/>
    <property type="project" value="TreeGrafter"/>
</dbReference>
<keyword evidence="5" id="KW-0460">Magnesium</keyword>
<dbReference type="InterPro" id="IPR020568">
    <property type="entry name" value="Ribosomal_Su5_D2-typ_SF"/>
</dbReference>
<accession>A0A1F6NVP2</accession>
<comment type="similarity">
    <text evidence="1 5">Belongs to the polyribonucleotide nucleotidyltransferase family.</text>
</comment>
<dbReference type="Gene3D" id="3.30.1370.10">
    <property type="entry name" value="K Homology domain, type 1"/>
    <property type="match status" value="1"/>
</dbReference>
<dbReference type="Proteomes" id="UP000177907">
    <property type="component" value="Unassembled WGS sequence"/>
</dbReference>
<dbReference type="Pfam" id="PF01138">
    <property type="entry name" value="RNase_PH"/>
    <property type="match status" value="2"/>
</dbReference>
<keyword evidence="3 5" id="KW-0548">Nucleotidyltransferase</keyword>
<dbReference type="InterPro" id="IPR036456">
    <property type="entry name" value="PNPase_PH_RNA-bd_sf"/>
</dbReference>
<name>A0A1F6NVP2_9BACT</name>
<feature type="domain" description="S1 motif" evidence="7">
    <location>
        <begin position="632"/>
        <end position="700"/>
    </location>
</feature>
<dbReference type="SUPFAM" id="SSF54791">
    <property type="entry name" value="Eukaryotic type KH-domain (KH-domain type I)"/>
    <property type="match status" value="1"/>
</dbReference>
<protein>
    <recommendedName>
        <fullName evidence="5">Polyribonucleotide nucleotidyltransferase</fullName>
        <ecNumber evidence="5">2.7.7.8</ecNumber>
    </recommendedName>
    <alternativeName>
        <fullName evidence="5">Polynucleotide phosphorylase</fullName>
        <shortName evidence="5">PNPase</shortName>
    </alternativeName>
</protein>
<dbReference type="PANTHER" id="PTHR11252:SF0">
    <property type="entry name" value="POLYRIBONUCLEOTIDE NUCLEOTIDYLTRANSFERASE 1, MITOCHONDRIAL"/>
    <property type="match status" value="1"/>
</dbReference>
<evidence type="ECO:0000256" key="4">
    <source>
        <dbReference type="ARBA" id="ARBA00022884"/>
    </source>
</evidence>
<dbReference type="GO" id="GO:0000175">
    <property type="term" value="F:3'-5'-RNA exonuclease activity"/>
    <property type="evidence" value="ECO:0007669"/>
    <property type="project" value="TreeGrafter"/>
</dbReference>
<dbReference type="NCBIfam" id="TIGR03591">
    <property type="entry name" value="polynuc_phos"/>
    <property type="match status" value="1"/>
</dbReference>
<dbReference type="PANTHER" id="PTHR11252">
    <property type="entry name" value="POLYRIBONUCLEOTIDE NUCLEOTIDYLTRANSFERASE"/>
    <property type="match status" value="1"/>
</dbReference>
<dbReference type="SMART" id="SM00322">
    <property type="entry name" value="KH"/>
    <property type="match status" value="1"/>
</dbReference>
<feature type="binding site" evidence="5">
    <location>
        <position position="502"/>
    </location>
    <ligand>
        <name>Mg(2+)</name>
        <dbReference type="ChEBI" id="CHEBI:18420"/>
    </ligand>
</feature>
<proteinExistence type="inferred from homology"/>
<dbReference type="InterPro" id="IPR015847">
    <property type="entry name" value="ExoRNase_PH_dom2"/>
</dbReference>
<dbReference type="GO" id="GO:0006396">
    <property type="term" value="P:RNA processing"/>
    <property type="evidence" value="ECO:0007669"/>
    <property type="project" value="InterPro"/>
</dbReference>